<evidence type="ECO:0000313" key="2">
    <source>
        <dbReference type="Proteomes" id="UP000594454"/>
    </source>
</evidence>
<dbReference type="EMBL" id="LR899012">
    <property type="protein sequence ID" value="CAD7088102.1"/>
    <property type="molecule type" value="Genomic_DNA"/>
</dbReference>
<dbReference type="InParanoid" id="A0A7R8UVX2"/>
<protein>
    <submittedName>
        <fullName evidence="1">Uncharacterized protein</fullName>
    </submittedName>
</protein>
<accession>A0A7R8UVX2</accession>
<dbReference type="Proteomes" id="UP000594454">
    <property type="component" value="Chromosome 4"/>
</dbReference>
<organism evidence="1 2">
    <name type="scientific">Hermetia illucens</name>
    <name type="common">Black soldier fly</name>
    <dbReference type="NCBI Taxonomy" id="343691"/>
    <lineage>
        <taxon>Eukaryota</taxon>
        <taxon>Metazoa</taxon>
        <taxon>Ecdysozoa</taxon>
        <taxon>Arthropoda</taxon>
        <taxon>Hexapoda</taxon>
        <taxon>Insecta</taxon>
        <taxon>Pterygota</taxon>
        <taxon>Neoptera</taxon>
        <taxon>Endopterygota</taxon>
        <taxon>Diptera</taxon>
        <taxon>Brachycera</taxon>
        <taxon>Stratiomyomorpha</taxon>
        <taxon>Stratiomyidae</taxon>
        <taxon>Hermetiinae</taxon>
        <taxon>Hermetia</taxon>
    </lineage>
</organism>
<name>A0A7R8UVX2_HERIL</name>
<sequence>MDYNKLSSFISSIPPFDGSQSDLYPFIRAIDAIKSDLNHSEFKVQLTQQILLRITGREVILTYNPSSWDDVKRTLITHFDTAETELQLQERLCSATFTTASRLYDYFSSIMSAAKVQYSSREKLREPAYLLTLDGKIECTELIRTFAPEEFGVKAIMNWKIANISFQNFDAIIGMDILVALGTSIGICRSELKINGNVIPFETDIPTQIIQEFSNAIDNIETQIDQQPDPNTHSIEEMPILLSSVYENMGGGETARNDSNLSVHASTLRCCNQSNTSWYFSDNEEIAPWAPKRTNGR</sequence>
<proteinExistence type="predicted"/>
<evidence type="ECO:0000313" key="1">
    <source>
        <dbReference type="EMBL" id="CAD7088102.1"/>
    </source>
</evidence>
<reference evidence="1 2" key="1">
    <citation type="submission" date="2020-11" db="EMBL/GenBank/DDBJ databases">
        <authorList>
            <person name="Wallbank WR R."/>
            <person name="Pardo Diaz C."/>
            <person name="Kozak K."/>
            <person name="Martin S."/>
            <person name="Jiggins C."/>
            <person name="Moest M."/>
            <person name="Warren A I."/>
            <person name="Generalovic N T."/>
            <person name="Byers J.R.P. K."/>
            <person name="Montejo-Kovacevich G."/>
            <person name="Yen C E."/>
        </authorList>
    </citation>
    <scope>NUCLEOTIDE SEQUENCE [LARGE SCALE GENOMIC DNA]</scope>
</reference>
<keyword evidence="2" id="KW-1185">Reference proteome</keyword>
<gene>
    <name evidence="1" type="ORF">HERILL_LOCUS10756</name>
</gene>
<dbReference type="AlphaFoldDB" id="A0A7R8UVX2"/>